<dbReference type="GO" id="GO:0005524">
    <property type="term" value="F:ATP binding"/>
    <property type="evidence" value="ECO:0007669"/>
    <property type="project" value="TreeGrafter"/>
</dbReference>
<dbReference type="SUPFAM" id="SSF54913">
    <property type="entry name" value="GlnB-like"/>
    <property type="match status" value="1"/>
</dbReference>
<dbReference type="AlphaFoldDB" id="A0A7C3F0R3"/>
<dbReference type="GO" id="GO:0006808">
    <property type="term" value="P:regulation of nitrogen utilization"/>
    <property type="evidence" value="ECO:0007669"/>
    <property type="project" value="InterPro"/>
</dbReference>
<dbReference type="Gene3D" id="3.30.70.120">
    <property type="match status" value="1"/>
</dbReference>
<evidence type="ECO:0000256" key="1">
    <source>
        <dbReference type="RuleBase" id="RU003936"/>
    </source>
</evidence>
<name>A0A7C3F0R3_9CREN</name>
<comment type="similarity">
    <text evidence="1">Belongs to the P(II) protein family.</text>
</comment>
<reference evidence="2" key="1">
    <citation type="journal article" date="2020" name="mSystems">
        <title>Genome- and Community-Level Interaction Insights into Carbon Utilization and Element Cycling Functions of Hydrothermarchaeota in Hydrothermal Sediment.</title>
        <authorList>
            <person name="Zhou Z."/>
            <person name="Liu Y."/>
            <person name="Xu W."/>
            <person name="Pan J."/>
            <person name="Luo Z.H."/>
            <person name="Li M."/>
        </authorList>
    </citation>
    <scope>NUCLEOTIDE SEQUENCE [LARGE SCALE GENOMIC DNA]</scope>
    <source>
        <strain evidence="2">SpSt-468</strain>
    </source>
</reference>
<dbReference type="Pfam" id="PF00543">
    <property type="entry name" value="P-II"/>
    <property type="match status" value="1"/>
</dbReference>
<dbReference type="GO" id="GO:0030234">
    <property type="term" value="F:enzyme regulator activity"/>
    <property type="evidence" value="ECO:0007669"/>
    <property type="project" value="InterPro"/>
</dbReference>
<dbReference type="PRINTS" id="PR00340">
    <property type="entry name" value="PIIGLNB"/>
</dbReference>
<gene>
    <name evidence="2" type="ORF">ENS19_06330</name>
</gene>
<dbReference type="PANTHER" id="PTHR30115:SF18">
    <property type="entry name" value="NITROGEN REGULATORY PROTEIN P-II"/>
    <property type="match status" value="1"/>
</dbReference>
<dbReference type="InterPro" id="IPR015867">
    <property type="entry name" value="N-reg_PII/ATP_PRibTrfase_C"/>
</dbReference>
<organism evidence="2">
    <name type="scientific">Candidatus Methanomethylicus mesodigestus</name>
    <dbReference type="NCBI Taxonomy" id="1867258"/>
    <lineage>
        <taxon>Archaea</taxon>
        <taxon>Thermoproteota</taxon>
        <taxon>Methanosuratincolia</taxon>
        <taxon>Candidatus Methanomethylicales</taxon>
        <taxon>Candidatus Methanomethylicaceae</taxon>
        <taxon>Candidatus Methanomethylicus</taxon>
    </lineage>
</organism>
<proteinExistence type="inferred from homology"/>
<dbReference type="InterPro" id="IPR002187">
    <property type="entry name" value="N-reg_PII"/>
</dbReference>
<dbReference type="PANTHER" id="PTHR30115">
    <property type="entry name" value="NITROGEN REGULATORY PROTEIN P-II"/>
    <property type="match status" value="1"/>
</dbReference>
<comment type="caution">
    <text evidence="2">The sequence shown here is derived from an EMBL/GenBank/DDBJ whole genome shotgun (WGS) entry which is preliminary data.</text>
</comment>
<dbReference type="SMART" id="SM00938">
    <property type="entry name" value="P-II"/>
    <property type="match status" value="1"/>
</dbReference>
<accession>A0A7C3F0R3</accession>
<dbReference type="EMBL" id="DSTX01000011">
    <property type="protein sequence ID" value="HFK20885.1"/>
    <property type="molecule type" value="Genomic_DNA"/>
</dbReference>
<dbReference type="GO" id="GO:0005829">
    <property type="term" value="C:cytosol"/>
    <property type="evidence" value="ECO:0007669"/>
    <property type="project" value="TreeGrafter"/>
</dbReference>
<sequence length="135" mass="15279">MKIIIAYIKPERLEDVKKELNAREVFRMSVSKAKGCGETKGYVESYRGVKKDVYLLPKLRLEIAVNNDFVDTTVEGIIKAARTGTIGDGKIFVVPLEECIRIRTGERGPDAIGGKSMYIKTRDRKDDADKITWRL</sequence>
<dbReference type="InterPro" id="IPR017918">
    <property type="entry name" value="N-reg_PII_CS"/>
</dbReference>
<protein>
    <submittedName>
        <fullName evidence="2">P-II family nitrogen regulator</fullName>
    </submittedName>
</protein>
<dbReference type="PROSITE" id="PS00638">
    <property type="entry name" value="PII_GLNB_CTER"/>
    <property type="match status" value="1"/>
</dbReference>
<dbReference type="InterPro" id="IPR011322">
    <property type="entry name" value="N-reg_PII-like_a/b"/>
</dbReference>
<dbReference type="PROSITE" id="PS51343">
    <property type="entry name" value="PII_GLNB_DOM"/>
    <property type="match status" value="1"/>
</dbReference>
<evidence type="ECO:0000313" key="2">
    <source>
        <dbReference type="EMBL" id="HFK20885.1"/>
    </source>
</evidence>